<dbReference type="InterPro" id="IPR016163">
    <property type="entry name" value="Ald_DH_C"/>
</dbReference>
<dbReference type="RefSeq" id="WP_324278197.1">
    <property type="nucleotide sequence ID" value="NZ_CP141261.1"/>
</dbReference>
<proteinExistence type="predicted"/>
<name>A0ABZ1BAL7_9ACTN</name>
<evidence type="ECO:0000256" key="1">
    <source>
        <dbReference type="ARBA" id="ARBA00023002"/>
    </source>
</evidence>
<dbReference type="InterPro" id="IPR015590">
    <property type="entry name" value="Aldehyde_DH_dom"/>
</dbReference>
<sequence>MAGGNRLALGSSFFEPTVIGDVSRDALLSREETFGPVAALFRFSEEAEVMNAANDTELGLAAYVFTRDIGRAWRMAESIETGMVGINVGFMANEAVPFGGIKESGIGREGAHDGLEEYLESKYICMGGV</sequence>
<dbReference type="InterPro" id="IPR016161">
    <property type="entry name" value="Ald_DH/histidinol_DH"/>
</dbReference>
<dbReference type="EMBL" id="CP141261">
    <property type="protein sequence ID" value="WRL66886.1"/>
    <property type="molecule type" value="Genomic_DNA"/>
</dbReference>
<dbReference type="Proteomes" id="UP001324287">
    <property type="component" value="Chromosome"/>
</dbReference>
<protein>
    <submittedName>
        <fullName evidence="3">Aldehyde dehydrogenase family protein</fullName>
    </submittedName>
</protein>
<dbReference type="Gene3D" id="3.40.309.10">
    <property type="entry name" value="Aldehyde Dehydrogenase, Chain A, domain 2"/>
    <property type="match status" value="1"/>
</dbReference>
<reference evidence="3 4" key="1">
    <citation type="submission" date="2023-12" db="EMBL/GenBank/DDBJ databases">
        <title>Blastococcus brunescens sp. nov., an actonobacterium isolated from sandstone collected in sahara desert.</title>
        <authorList>
            <person name="Gtari M."/>
            <person name="Ghodhbane F."/>
        </authorList>
    </citation>
    <scope>NUCLEOTIDE SEQUENCE [LARGE SCALE GENOMIC DNA]</scope>
    <source>
        <strain evidence="3 4">BMG 8361</strain>
    </source>
</reference>
<evidence type="ECO:0000259" key="2">
    <source>
        <dbReference type="Pfam" id="PF00171"/>
    </source>
</evidence>
<dbReference type="InterPro" id="IPR016162">
    <property type="entry name" value="Ald_DH_N"/>
</dbReference>
<organism evidence="3 4">
    <name type="scientific">Blastococcus brunescens</name>
    <dbReference type="NCBI Taxonomy" id="1564165"/>
    <lineage>
        <taxon>Bacteria</taxon>
        <taxon>Bacillati</taxon>
        <taxon>Actinomycetota</taxon>
        <taxon>Actinomycetes</taxon>
        <taxon>Geodermatophilales</taxon>
        <taxon>Geodermatophilaceae</taxon>
        <taxon>Blastococcus</taxon>
    </lineage>
</organism>
<dbReference type="InterPro" id="IPR050740">
    <property type="entry name" value="Aldehyde_DH_Superfamily"/>
</dbReference>
<dbReference type="PANTHER" id="PTHR43353:SF5">
    <property type="entry name" value="SUCCINATE-SEMIALDEHYDE DEHYDROGENASE, MITOCHONDRIAL"/>
    <property type="match status" value="1"/>
</dbReference>
<evidence type="ECO:0000313" key="3">
    <source>
        <dbReference type="EMBL" id="WRL66886.1"/>
    </source>
</evidence>
<dbReference type="Gene3D" id="3.40.605.10">
    <property type="entry name" value="Aldehyde Dehydrogenase, Chain A, domain 1"/>
    <property type="match status" value="1"/>
</dbReference>
<accession>A0ABZ1BAL7</accession>
<dbReference type="PANTHER" id="PTHR43353">
    <property type="entry name" value="SUCCINATE-SEMIALDEHYDE DEHYDROGENASE, MITOCHONDRIAL"/>
    <property type="match status" value="1"/>
</dbReference>
<dbReference type="Pfam" id="PF00171">
    <property type="entry name" value="Aldedh"/>
    <property type="match status" value="1"/>
</dbReference>
<feature type="domain" description="Aldehyde dehydrogenase" evidence="2">
    <location>
        <begin position="10"/>
        <end position="124"/>
    </location>
</feature>
<dbReference type="SUPFAM" id="SSF53720">
    <property type="entry name" value="ALDH-like"/>
    <property type="match status" value="1"/>
</dbReference>
<gene>
    <name evidence="3" type="ORF">U6N30_07265</name>
</gene>
<keyword evidence="4" id="KW-1185">Reference proteome</keyword>
<keyword evidence="1" id="KW-0560">Oxidoreductase</keyword>
<evidence type="ECO:0000313" key="4">
    <source>
        <dbReference type="Proteomes" id="UP001324287"/>
    </source>
</evidence>